<name>A0ACB7YKE7_9ERIC</name>
<evidence type="ECO:0000313" key="1">
    <source>
        <dbReference type="EMBL" id="KAH7854046.1"/>
    </source>
</evidence>
<sequence>MMWLWVMLVLAIECYGCLEQEKIALLQLKASINHPYGDSLPTWGEALVSGKVTSDCCEWEGVECDPTTGRVIQLSLSSTRAWDLDWYLNASMFLHFEELESLDLSYNFLVGWLENEGFEKLAMLSSLENLDLSSNNFNNSILSTLGGLASLKYLNLNFTGLMGTIRADDLKHLKNLEKLDISNNELDSFVTHSGFQSVSMLGKIKVLDLEFNQFNGSILSSLGVLSSLESINLGYNNLNGSIHFGGLEGLKQLEYLYLDYSSIDISILYKVGVMSSLRVLSVRNAALKGSLPDQGWCELPDLQELDLSENDLKGSLPSCVGNLTSIRTLDLSYNQLDGNLASSPLINLVSLKYLFISHNQLEIPNSLVAFYNHSKLKVLLGDNNRFSNQIEFQRSIPRFQLQVFSLSSCSSNKLGVQVPHFLYYQYDLRVVDLSHNKFEGTFPVWLLGNNTRLQVFKLRNNSLTGPFLLPSRPNPHLQIIDLSANYFDSQLPTNISFIFPHLSNVNMSANQFMGEIPTSLGNLDSLLFLDLSDNNLSGQIPEQLASSLWLLKLSSNSLSGQISPSLSNLTELSWLFLDHNDLVGEILDSLGTLSYLELVHISNNQLSGKLPRSMGNLSALTHMVMFSNHFEGPIPVEFCKLDNLQFLDLSENNISGVIPSCFNPSRIRHVHLNQNSLRGPLSRAFYNSSSLVSLDLSNNNISSKLPRWIGSLPELSILLLKFNHFEGEIPVQICQLRQLSILDLSQNTFSGRIPTCLHDISSESYSDKSYLTPVWRRAVDDPTWNFVRGSNLRGAHNFDLSLTYVYQQTVFTTKHGSYSYKGNILDYMSGVDLSCNLLTGEIPPGIGNLTNIRALNLSHNNITGSIPAAFSGLKQIESLDLSHNGLSGIIPPQLIELGSLAVFSVAHNNLSGRTPEQKAQFATFEESSYEGNPFLCGPPLPKNCTEDVPTLTRQKDLNGHREDDGFSETEAFYVSFLVTYFVVLLSIAAVLFINPYWRQGWFHLIEVCMASCYYFVLDNCTRLLKGRRV</sequence>
<proteinExistence type="predicted"/>
<reference evidence="1 2" key="1">
    <citation type="journal article" date="2021" name="Hortic Res">
        <title>High-quality reference genome and annotation aids understanding of berry development for evergreen blueberry (Vaccinium darrowii).</title>
        <authorList>
            <person name="Yu J."/>
            <person name="Hulse-Kemp A.M."/>
            <person name="Babiker E."/>
            <person name="Staton M."/>
        </authorList>
    </citation>
    <scope>NUCLEOTIDE SEQUENCE [LARGE SCALE GENOMIC DNA]</scope>
    <source>
        <strain evidence="2">cv. NJ 8807/NJ 8810</strain>
        <tissue evidence="1">Young leaf</tissue>
    </source>
</reference>
<dbReference type="Proteomes" id="UP000828048">
    <property type="component" value="Chromosome 11"/>
</dbReference>
<evidence type="ECO:0000313" key="2">
    <source>
        <dbReference type="Proteomes" id="UP000828048"/>
    </source>
</evidence>
<keyword evidence="2" id="KW-1185">Reference proteome</keyword>
<organism evidence="1 2">
    <name type="scientific">Vaccinium darrowii</name>
    <dbReference type="NCBI Taxonomy" id="229202"/>
    <lineage>
        <taxon>Eukaryota</taxon>
        <taxon>Viridiplantae</taxon>
        <taxon>Streptophyta</taxon>
        <taxon>Embryophyta</taxon>
        <taxon>Tracheophyta</taxon>
        <taxon>Spermatophyta</taxon>
        <taxon>Magnoliopsida</taxon>
        <taxon>eudicotyledons</taxon>
        <taxon>Gunneridae</taxon>
        <taxon>Pentapetalae</taxon>
        <taxon>asterids</taxon>
        <taxon>Ericales</taxon>
        <taxon>Ericaceae</taxon>
        <taxon>Vaccinioideae</taxon>
        <taxon>Vaccinieae</taxon>
        <taxon>Vaccinium</taxon>
    </lineage>
</organism>
<dbReference type="EMBL" id="CM037161">
    <property type="protein sequence ID" value="KAH7854046.1"/>
    <property type="molecule type" value="Genomic_DNA"/>
</dbReference>
<gene>
    <name evidence="1" type="ORF">Vadar_009457</name>
</gene>
<accession>A0ACB7YKE7</accession>
<protein>
    <submittedName>
        <fullName evidence="1">Uncharacterized protein</fullName>
    </submittedName>
</protein>
<comment type="caution">
    <text evidence="1">The sequence shown here is derived from an EMBL/GenBank/DDBJ whole genome shotgun (WGS) entry which is preliminary data.</text>
</comment>